<protein>
    <submittedName>
        <fullName evidence="1">Uncharacterized protein</fullName>
    </submittedName>
</protein>
<comment type="caution">
    <text evidence="1">The sequence shown here is derived from an EMBL/GenBank/DDBJ whole genome shotgun (WGS) entry which is preliminary data.</text>
</comment>
<organism evidence="1 2">
    <name type="scientific">Rhizophagus irregularis (strain DAOM 197198w)</name>
    <name type="common">Glomus intraradices</name>
    <dbReference type="NCBI Taxonomy" id="1432141"/>
    <lineage>
        <taxon>Eukaryota</taxon>
        <taxon>Fungi</taxon>
        <taxon>Fungi incertae sedis</taxon>
        <taxon>Mucoromycota</taxon>
        <taxon>Glomeromycotina</taxon>
        <taxon>Glomeromycetes</taxon>
        <taxon>Glomerales</taxon>
        <taxon>Glomeraceae</taxon>
        <taxon>Rhizophagus</taxon>
    </lineage>
</organism>
<name>A0A015LDX7_RHIIW</name>
<dbReference type="EMBL" id="JEMT01009916">
    <property type="protein sequence ID" value="EXX77919.1"/>
    <property type="molecule type" value="Genomic_DNA"/>
</dbReference>
<accession>A0A015LDX7</accession>
<dbReference type="Proteomes" id="UP000022910">
    <property type="component" value="Unassembled WGS sequence"/>
</dbReference>
<proteinExistence type="predicted"/>
<reference evidence="1 2" key="1">
    <citation type="submission" date="2014-02" db="EMBL/GenBank/DDBJ databases">
        <title>Single nucleus genome sequencing reveals high similarity among nuclei of an endomycorrhizal fungus.</title>
        <authorList>
            <person name="Lin K."/>
            <person name="Geurts R."/>
            <person name="Zhang Z."/>
            <person name="Limpens E."/>
            <person name="Saunders D.G."/>
            <person name="Mu D."/>
            <person name="Pang E."/>
            <person name="Cao H."/>
            <person name="Cha H."/>
            <person name="Lin T."/>
            <person name="Zhou Q."/>
            <person name="Shang Y."/>
            <person name="Li Y."/>
            <person name="Ivanov S."/>
            <person name="Sharma T."/>
            <person name="Velzen R.V."/>
            <person name="Ruijter N.D."/>
            <person name="Aanen D.K."/>
            <person name="Win J."/>
            <person name="Kamoun S."/>
            <person name="Bisseling T."/>
            <person name="Huang S."/>
        </authorList>
    </citation>
    <scope>NUCLEOTIDE SEQUENCE [LARGE SCALE GENOMIC DNA]</scope>
    <source>
        <strain evidence="2">DAOM197198w</strain>
    </source>
</reference>
<evidence type="ECO:0000313" key="1">
    <source>
        <dbReference type="EMBL" id="EXX77919.1"/>
    </source>
</evidence>
<sequence>MGIDIYLPRNDVAFREMLQSLVSKNNLKFTVFIEKPSKPFNEWTFPKVCELYGLSDNPNHSIDVYPIFRVGVWTRRVISIKWLCENFFDELETRIATTPSIYPMRPQKDQIKIVPEKPIERKNGRGNLDYGIESRTTGRTIGLIEVKKDDFKQGFAQVTEMDSSLSRKRKANEIDDEYDMDKSMGDCKRCGKIILHGMYTRR</sequence>
<dbReference type="AlphaFoldDB" id="A0A015LDX7"/>
<dbReference type="OrthoDB" id="2410986at2759"/>
<keyword evidence="2" id="KW-1185">Reference proteome</keyword>
<dbReference type="HOGENOM" id="CLU_135779_0_0_1"/>
<gene>
    <name evidence="1" type="ORF">RirG_019460</name>
</gene>
<evidence type="ECO:0000313" key="2">
    <source>
        <dbReference type="Proteomes" id="UP000022910"/>
    </source>
</evidence>